<feature type="active site" description="Charge relay system" evidence="5">
    <location>
        <position position="225"/>
    </location>
</feature>
<evidence type="ECO:0000313" key="9">
    <source>
        <dbReference type="EMBL" id="AEI68718.1"/>
    </source>
</evidence>
<feature type="active site" description="Charge relay system" evidence="5">
    <location>
        <position position="427"/>
    </location>
</feature>
<accession>F8CDP1</accession>
<keyword evidence="2 5" id="KW-0645">Protease</keyword>
<protein>
    <submittedName>
        <fullName evidence="8">Peptidase S8/S53 subtilisin kexin sedolisin</fullName>
    </submittedName>
</protein>
<dbReference type="PROSITE" id="PS00138">
    <property type="entry name" value="SUBTILASE_SER"/>
    <property type="match status" value="1"/>
</dbReference>
<name>F8CDP1_MYXFH</name>
<dbReference type="Proteomes" id="UP000000488">
    <property type="component" value="Chromosome"/>
</dbReference>
<evidence type="ECO:0000256" key="2">
    <source>
        <dbReference type="ARBA" id="ARBA00022670"/>
    </source>
</evidence>
<reference evidence="8 10" key="1">
    <citation type="journal article" date="2011" name="J. Bacteriol.">
        <title>Genome sequence of the halotolerant marine bacterium Myxococcus fulvus HW-1.</title>
        <authorList>
            <person name="Li Z.F."/>
            <person name="Li X."/>
            <person name="Liu H."/>
            <person name="Liu X."/>
            <person name="Han K."/>
            <person name="Wu Z.H."/>
            <person name="Hu W."/>
            <person name="Li F.F."/>
            <person name="Li Y.Z."/>
        </authorList>
    </citation>
    <scope>NUCLEOTIDE SEQUENCE [LARGE SCALE GENOMIC DNA]</scope>
    <source>
        <strain evidence="10">ATCC BAA-855 / HW-1</strain>
        <strain evidence="8">HW-1</strain>
    </source>
</reference>
<dbReference type="GO" id="GO:0006508">
    <property type="term" value="P:proteolysis"/>
    <property type="evidence" value="ECO:0007669"/>
    <property type="project" value="UniProtKB-KW"/>
</dbReference>
<dbReference type="PRINTS" id="PR00723">
    <property type="entry name" value="SUBTILISIN"/>
</dbReference>
<dbReference type="PANTHER" id="PTHR43806:SF11">
    <property type="entry name" value="CEREVISIN-RELATED"/>
    <property type="match status" value="1"/>
</dbReference>
<dbReference type="PROSITE" id="PS51892">
    <property type="entry name" value="SUBTILASE"/>
    <property type="match status" value="1"/>
</dbReference>
<dbReference type="Gene3D" id="3.40.50.200">
    <property type="entry name" value="Peptidase S8/S53 domain"/>
    <property type="match status" value="1"/>
</dbReference>
<dbReference type="EMBL" id="CP002830">
    <property type="protein sequence ID" value="AEI68718.1"/>
    <property type="molecule type" value="Genomic_DNA"/>
</dbReference>
<dbReference type="InterPro" id="IPR000209">
    <property type="entry name" value="Peptidase_S8/S53_dom"/>
</dbReference>
<dbReference type="InterPro" id="IPR050131">
    <property type="entry name" value="Peptidase_S8_subtilisin-like"/>
</dbReference>
<dbReference type="EMBL" id="CP002830">
    <property type="protein sequence ID" value="AEI68531.1"/>
    <property type="molecule type" value="Genomic_DNA"/>
</dbReference>
<dbReference type="HOGENOM" id="CLU_011263_15_8_7"/>
<evidence type="ECO:0000256" key="1">
    <source>
        <dbReference type="ARBA" id="ARBA00011073"/>
    </source>
</evidence>
<feature type="active site" description="Charge relay system" evidence="5">
    <location>
        <position position="256"/>
    </location>
</feature>
<proteinExistence type="inferred from homology"/>
<comment type="similarity">
    <text evidence="1 5 6">Belongs to the peptidase S8 family.</text>
</comment>
<sequence>MMPSPGAAETTGRYIVLLPDVEGAQAAHSLDKVAGVKARVLNGGPPEAQGGIESGSIVFPAIGAAVVEMDPDQLQALGVAEQKGELPTLAVEPERVVRAFPGPDAGVTGLNGGGSAGLDLSGSLAGAPVWPHPAERLALEGPPRRGLPMNLAPTQELSAAYLRGYRDSVVQLVDRLLGDGGVSVERYAPAALRAMDDLEATWGLHATRVPASQYTGRGIKVAVLDTGFGPHADFANRNFLTASFVPGQEVTDRNGHGTHCIGTACGFRPVTRGPRYGIACEADIIVGKVLGDDGFGTDGGILAGINWAVAQGANIISLSLGASVLPGQSFSTVYDGVAQRALLRGTLMIAAAGNASRRPGDIKPVEHPANCPHILAVAAVDMNLQVAWFSCGEVNPNGGEVNIAAPGVDVFSSYPLPPHYKRLSGTSMATPHVAGIAALFAQATKLRGLPLWTAIVKSVQRLPLPVRDVGQGLVQAP</sequence>
<organism evidence="8 10">
    <name type="scientific">Myxococcus fulvus (strain ATCC BAA-855 / HW-1)</name>
    <dbReference type="NCBI Taxonomy" id="483219"/>
    <lineage>
        <taxon>Bacteria</taxon>
        <taxon>Pseudomonadati</taxon>
        <taxon>Myxococcota</taxon>
        <taxon>Myxococcia</taxon>
        <taxon>Myxococcales</taxon>
        <taxon>Cystobacterineae</taxon>
        <taxon>Myxococcaceae</taxon>
        <taxon>Myxococcus</taxon>
    </lineage>
</organism>
<dbReference type="InterPro" id="IPR023828">
    <property type="entry name" value="Peptidase_S8_Ser-AS"/>
</dbReference>
<dbReference type="PANTHER" id="PTHR43806">
    <property type="entry name" value="PEPTIDASE S8"/>
    <property type="match status" value="1"/>
</dbReference>
<feature type="domain" description="Peptidase S8/S53" evidence="7">
    <location>
        <begin position="216"/>
        <end position="445"/>
    </location>
</feature>
<dbReference type="PROSITE" id="PS00136">
    <property type="entry name" value="SUBTILASE_ASP"/>
    <property type="match status" value="1"/>
</dbReference>
<dbReference type="STRING" id="483219.LILAB_33250"/>
<evidence type="ECO:0000256" key="5">
    <source>
        <dbReference type="PROSITE-ProRule" id="PRU01240"/>
    </source>
</evidence>
<gene>
    <name evidence="8" type="ordered locus">LILAB_33250</name>
    <name evidence="9" type="ordered locus">LILAB_34185</name>
</gene>
<dbReference type="AlphaFoldDB" id="F8CDP1"/>
<dbReference type="Pfam" id="PF00082">
    <property type="entry name" value="Peptidase_S8"/>
    <property type="match status" value="1"/>
</dbReference>
<evidence type="ECO:0000313" key="10">
    <source>
        <dbReference type="Proteomes" id="UP000000488"/>
    </source>
</evidence>
<evidence type="ECO:0000313" key="8">
    <source>
        <dbReference type="EMBL" id="AEI68531.1"/>
    </source>
</evidence>
<dbReference type="InterPro" id="IPR036852">
    <property type="entry name" value="Peptidase_S8/S53_dom_sf"/>
</dbReference>
<evidence type="ECO:0000256" key="4">
    <source>
        <dbReference type="ARBA" id="ARBA00022825"/>
    </source>
</evidence>
<dbReference type="InterPro" id="IPR015500">
    <property type="entry name" value="Peptidase_S8_subtilisin-rel"/>
</dbReference>
<dbReference type="GO" id="GO:0004252">
    <property type="term" value="F:serine-type endopeptidase activity"/>
    <property type="evidence" value="ECO:0007669"/>
    <property type="project" value="UniProtKB-UniRule"/>
</dbReference>
<dbReference type="KEGG" id="mfu:LILAB_34185"/>
<dbReference type="eggNOG" id="COG1404">
    <property type="taxonomic scope" value="Bacteria"/>
</dbReference>
<evidence type="ECO:0000256" key="6">
    <source>
        <dbReference type="RuleBase" id="RU003355"/>
    </source>
</evidence>
<keyword evidence="4 5" id="KW-0720">Serine protease</keyword>
<evidence type="ECO:0000259" key="7">
    <source>
        <dbReference type="Pfam" id="PF00082"/>
    </source>
</evidence>
<dbReference type="InterPro" id="IPR023827">
    <property type="entry name" value="Peptidase_S8_Asp-AS"/>
</dbReference>
<dbReference type="SUPFAM" id="SSF52743">
    <property type="entry name" value="Subtilisin-like"/>
    <property type="match status" value="1"/>
</dbReference>
<keyword evidence="3 5" id="KW-0378">Hydrolase</keyword>
<dbReference type="KEGG" id="mfu:LILAB_33250"/>
<evidence type="ECO:0000256" key="3">
    <source>
        <dbReference type="ARBA" id="ARBA00022801"/>
    </source>
</evidence>